<feature type="domain" description="FAS1" evidence="1">
    <location>
        <begin position="178"/>
        <end position="320"/>
    </location>
</feature>
<reference evidence="2 3" key="1">
    <citation type="submission" date="2019-04" db="EMBL/GenBank/DDBJ databases">
        <title>Flavobacterium sp. GS03.</title>
        <authorList>
            <person name="Kim H."/>
        </authorList>
    </citation>
    <scope>NUCLEOTIDE SEQUENCE [LARGE SCALE GENOMIC DNA]</scope>
    <source>
        <strain evidence="2 3">GS03</strain>
    </source>
</reference>
<dbReference type="Gene3D" id="2.30.180.10">
    <property type="entry name" value="FAS1 domain"/>
    <property type="match status" value="2"/>
</dbReference>
<dbReference type="Pfam" id="PF02469">
    <property type="entry name" value="Fasciclin"/>
    <property type="match status" value="2"/>
</dbReference>
<dbReference type="SMART" id="SM00554">
    <property type="entry name" value="FAS1"/>
    <property type="match status" value="2"/>
</dbReference>
<protein>
    <recommendedName>
        <fullName evidence="1">FAS1 domain-containing protein</fullName>
    </recommendedName>
</protein>
<accession>A0A4P7PSC3</accession>
<dbReference type="InterPro" id="IPR050904">
    <property type="entry name" value="Adhesion/Biosynth-related"/>
</dbReference>
<feature type="domain" description="FAS1" evidence="1">
    <location>
        <begin position="29"/>
        <end position="176"/>
    </location>
</feature>
<sequence length="324" mass="32982">MKNLTKIIGIAIFSLTIFSCSSDSDSDSQPTIVDIASGNSDFSTLVTALNRTGLTATLDGSGQFTVFAPTNSAFQTFFTSLGPSVTVNNVDVNVLKNVLLNHVIGAEVKSADIVTGYASTLSPINTTASSPTISMFIQKSGGVVTLNGGASNGGATVTTADIDASNGVVHVVGNVIGLPTVVNHAIANPDFTSLVGALTSSGQPDFVSILSGTGPFTVFAPNNAAFTSLNTELAPGGIAGVSAANLTKVLTYHVVSPANVRSSSLTEGQVVTPILTPSQTFTVLLSGGARLRDANNRECNIIATDVQASNGVIHVLSKVLLPTL</sequence>
<dbReference type="InterPro" id="IPR036378">
    <property type="entry name" value="FAS1_dom_sf"/>
</dbReference>
<dbReference type="PROSITE" id="PS51257">
    <property type="entry name" value="PROKAR_LIPOPROTEIN"/>
    <property type="match status" value="1"/>
</dbReference>
<dbReference type="InterPro" id="IPR000782">
    <property type="entry name" value="FAS1_domain"/>
</dbReference>
<dbReference type="PROSITE" id="PS50213">
    <property type="entry name" value="FAS1"/>
    <property type="match status" value="2"/>
</dbReference>
<gene>
    <name evidence="2" type="ORF">GS03_01227</name>
</gene>
<evidence type="ECO:0000259" key="1">
    <source>
        <dbReference type="PROSITE" id="PS50213"/>
    </source>
</evidence>
<proteinExistence type="predicted"/>
<keyword evidence="3" id="KW-1185">Reference proteome</keyword>
<organism evidence="2 3">
    <name type="scientific">Flavobacterium sangjuense</name>
    <dbReference type="NCBI Taxonomy" id="2518177"/>
    <lineage>
        <taxon>Bacteria</taxon>
        <taxon>Pseudomonadati</taxon>
        <taxon>Bacteroidota</taxon>
        <taxon>Flavobacteriia</taxon>
        <taxon>Flavobacteriales</taxon>
        <taxon>Flavobacteriaceae</taxon>
        <taxon>Flavobacterium</taxon>
    </lineage>
</organism>
<dbReference type="OrthoDB" id="9800666at2"/>
<dbReference type="GO" id="GO:0005615">
    <property type="term" value="C:extracellular space"/>
    <property type="evidence" value="ECO:0007669"/>
    <property type="project" value="TreeGrafter"/>
</dbReference>
<dbReference type="SUPFAM" id="SSF82153">
    <property type="entry name" value="FAS1 domain"/>
    <property type="match status" value="2"/>
</dbReference>
<evidence type="ECO:0000313" key="3">
    <source>
        <dbReference type="Proteomes" id="UP000296862"/>
    </source>
</evidence>
<dbReference type="KEGG" id="fsn:GS03_01227"/>
<dbReference type="RefSeq" id="WP_136151669.1">
    <property type="nucleotide sequence ID" value="NZ_CP038810.1"/>
</dbReference>
<dbReference type="PANTHER" id="PTHR10900">
    <property type="entry name" value="PERIOSTIN-RELATED"/>
    <property type="match status" value="1"/>
</dbReference>
<dbReference type="PANTHER" id="PTHR10900:SF77">
    <property type="entry name" value="FI19380P1"/>
    <property type="match status" value="1"/>
</dbReference>
<name>A0A4P7PSC3_9FLAO</name>
<dbReference type="Proteomes" id="UP000296862">
    <property type="component" value="Chromosome"/>
</dbReference>
<dbReference type="AlphaFoldDB" id="A0A4P7PSC3"/>
<evidence type="ECO:0000313" key="2">
    <source>
        <dbReference type="EMBL" id="QBZ97729.1"/>
    </source>
</evidence>
<dbReference type="EMBL" id="CP038810">
    <property type="protein sequence ID" value="QBZ97729.1"/>
    <property type="molecule type" value="Genomic_DNA"/>
</dbReference>